<evidence type="ECO:0000313" key="3">
    <source>
        <dbReference type="Proteomes" id="UP000609879"/>
    </source>
</evidence>
<accession>A0ABQ3YLM1</accession>
<gene>
    <name evidence="2" type="ORF">Ade02nite_95380</name>
</gene>
<feature type="domain" description="MmyB-like transcription regulator ligand binding" evidence="1">
    <location>
        <begin position="54"/>
        <end position="103"/>
    </location>
</feature>
<comment type="caution">
    <text evidence="2">The sequence shown here is derived from an EMBL/GenBank/DDBJ whole genome shotgun (WGS) entry which is preliminary data.</text>
</comment>
<protein>
    <recommendedName>
        <fullName evidence="1">MmyB-like transcription regulator ligand binding domain-containing protein</fullName>
    </recommendedName>
</protein>
<evidence type="ECO:0000259" key="1">
    <source>
        <dbReference type="Pfam" id="PF17765"/>
    </source>
</evidence>
<dbReference type="Proteomes" id="UP000609879">
    <property type="component" value="Unassembled WGS sequence"/>
</dbReference>
<dbReference type="Pfam" id="PF17765">
    <property type="entry name" value="MLTR_LBD"/>
    <property type="match status" value="1"/>
</dbReference>
<dbReference type="InterPro" id="IPR041413">
    <property type="entry name" value="MLTR_LBD"/>
</dbReference>
<keyword evidence="3" id="KW-1185">Reference proteome</keyword>
<sequence length="104" mass="11926">MEQERVGPLLARLVERLPDRPAIVFSRFGEVLLPTRPAAILLSDHRLAEVGVMPGSRLRRYRHALLGELELYRHVLVDPDERQVLLFFTTVPGSASDEKLRRLM</sequence>
<dbReference type="RefSeq" id="WP_203778101.1">
    <property type="nucleotide sequence ID" value="NZ_BAAABO010000040.1"/>
</dbReference>
<organism evidence="2 3">
    <name type="scientific">Paractinoplanes deccanensis</name>
    <dbReference type="NCBI Taxonomy" id="113561"/>
    <lineage>
        <taxon>Bacteria</taxon>
        <taxon>Bacillati</taxon>
        <taxon>Actinomycetota</taxon>
        <taxon>Actinomycetes</taxon>
        <taxon>Micromonosporales</taxon>
        <taxon>Micromonosporaceae</taxon>
        <taxon>Paractinoplanes</taxon>
    </lineage>
</organism>
<name>A0ABQ3YLM1_9ACTN</name>
<dbReference type="EMBL" id="BOMI01000210">
    <property type="protein sequence ID" value="GID80897.1"/>
    <property type="molecule type" value="Genomic_DNA"/>
</dbReference>
<reference evidence="2 3" key="1">
    <citation type="submission" date="2021-01" db="EMBL/GenBank/DDBJ databases">
        <title>Whole genome shotgun sequence of Actinoplanes deccanensis NBRC 13994.</title>
        <authorList>
            <person name="Komaki H."/>
            <person name="Tamura T."/>
        </authorList>
    </citation>
    <scope>NUCLEOTIDE SEQUENCE [LARGE SCALE GENOMIC DNA]</scope>
    <source>
        <strain evidence="2 3">NBRC 13994</strain>
    </source>
</reference>
<evidence type="ECO:0000313" key="2">
    <source>
        <dbReference type="EMBL" id="GID80897.1"/>
    </source>
</evidence>
<proteinExistence type="predicted"/>